<dbReference type="PANTHER" id="PTHR43537:SF5">
    <property type="entry name" value="UXU OPERON TRANSCRIPTIONAL REGULATOR"/>
    <property type="match status" value="1"/>
</dbReference>
<sequence>MTATTRVDSSYQPQYESIATKLVEFIQQTRLQPGDRLPTEQRLAEQLGVSRAVVREAVKMLTASGYVRTRRGSGIYVNDKSRPFAAAAIEFSMPVDPEHVRELFEFRSLQETLTSQLATERITLSELRALEKSVNLNRQAAEAGDWNLFLETDNAFHYGIAEAAHNPFLLETVATVMRLQRWAIKMATGGAPGSLLTSADQHDAIFVALKNGTPEATINAMKTHIESVFQAYQHDVRRRLREDIPEE</sequence>
<evidence type="ECO:0000256" key="1">
    <source>
        <dbReference type="ARBA" id="ARBA00023015"/>
    </source>
</evidence>
<dbReference type="InterPro" id="IPR008920">
    <property type="entry name" value="TF_FadR/GntR_C"/>
</dbReference>
<dbReference type="SMART" id="SM00345">
    <property type="entry name" value="HTH_GNTR"/>
    <property type="match status" value="1"/>
</dbReference>
<dbReference type="SUPFAM" id="SSF48008">
    <property type="entry name" value="GntR ligand-binding domain-like"/>
    <property type="match status" value="1"/>
</dbReference>
<evidence type="ECO:0000256" key="3">
    <source>
        <dbReference type="ARBA" id="ARBA00023163"/>
    </source>
</evidence>
<dbReference type="PANTHER" id="PTHR43537">
    <property type="entry name" value="TRANSCRIPTIONAL REGULATOR, GNTR FAMILY"/>
    <property type="match status" value="1"/>
</dbReference>
<dbReference type="Pfam" id="PF07729">
    <property type="entry name" value="FCD"/>
    <property type="match status" value="1"/>
</dbReference>
<proteinExistence type="predicted"/>
<dbReference type="OrthoDB" id="9816541at2"/>
<dbReference type="AlphaFoldDB" id="A0A402ACM2"/>
<comment type="caution">
    <text evidence="5">The sequence shown here is derived from an EMBL/GenBank/DDBJ whole genome shotgun (WGS) entry which is preliminary data.</text>
</comment>
<evidence type="ECO:0000256" key="2">
    <source>
        <dbReference type="ARBA" id="ARBA00023125"/>
    </source>
</evidence>
<dbReference type="InterPro" id="IPR036388">
    <property type="entry name" value="WH-like_DNA-bd_sf"/>
</dbReference>
<dbReference type="Proteomes" id="UP000287188">
    <property type="component" value="Unassembled WGS sequence"/>
</dbReference>
<reference evidence="6" key="1">
    <citation type="submission" date="2018-12" db="EMBL/GenBank/DDBJ databases">
        <title>Tengunoibacter tsumagoiensis gen. nov., sp. nov., Dictyobacter kobayashii sp. nov., D. alpinus sp. nov., and D. joshuensis sp. nov. and description of Dictyobacteraceae fam. nov. within the order Ktedonobacterales isolated from Tengu-no-mugimeshi.</title>
        <authorList>
            <person name="Wang C.M."/>
            <person name="Zheng Y."/>
            <person name="Sakai Y."/>
            <person name="Toyoda A."/>
            <person name="Minakuchi Y."/>
            <person name="Abe K."/>
            <person name="Yokota A."/>
            <person name="Yabe S."/>
        </authorList>
    </citation>
    <scope>NUCLEOTIDE SEQUENCE [LARGE SCALE GENOMIC DNA]</scope>
    <source>
        <strain evidence="6">Uno11</strain>
    </source>
</reference>
<dbReference type="Gene3D" id="1.20.120.530">
    <property type="entry name" value="GntR ligand-binding domain-like"/>
    <property type="match status" value="1"/>
</dbReference>
<dbReference type="Gene3D" id="1.10.10.10">
    <property type="entry name" value="Winged helix-like DNA-binding domain superfamily/Winged helix DNA-binding domain"/>
    <property type="match status" value="1"/>
</dbReference>
<keyword evidence="3" id="KW-0804">Transcription</keyword>
<dbReference type="PROSITE" id="PS50949">
    <property type="entry name" value="HTH_GNTR"/>
    <property type="match status" value="1"/>
</dbReference>
<dbReference type="GO" id="GO:0003677">
    <property type="term" value="F:DNA binding"/>
    <property type="evidence" value="ECO:0007669"/>
    <property type="project" value="UniProtKB-KW"/>
</dbReference>
<dbReference type="GO" id="GO:0003700">
    <property type="term" value="F:DNA-binding transcription factor activity"/>
    <property type="evidence" value="ECO:0007669"/>
    <property type="project" value="InterPro"/>
</dbReference>
<evidence type="ECO:0000313" key="5">
    <source>
        <dbReference type="EMBL" id="GCE16843.1"/>
    </source>
</evidence>
<keyword evidence="2" id="KW-0238">DNA-binding</keyword>
<accession>A0A402ACM2</accession>
<dbReference type="Pfam" id="PF00392">
    <property type="entry name" value="GntR"/>
    <property type="match status" value="1"/>
</dbReference>
<dbReference type="SUPFAM" id="SSF46785">
    <property type="entry name" value="Winged helix' DNA-binding domain"/>
    <property type="match status" value="1"/>
</dbReference>
<evidence type="ECO:0000313" key="6">
    <source>
        <dbReference type="Proteomes" id="UP000287188"/>
    </source>
</evidence>
<dbReference type="EMBL" id="BIFS01000001">
    <property type="protein sequence ID" value="GCE16843.1"/>
    <property type="molecule type" value="Genomic_DNA"/>
</dbReference>
<dbReference type="CDD" id="cd07377">
    <property type="entry name" value="WHTH_GntR"/>
    <property type="match status" value="1"/>
</dbReference>
<organism evidence="5 6">
    <name type="scientific">Dictyobacter kobayashii</name>
    <dbReference type="NCBI Taxonomy" id="2014872"/>
    <lineage>
        <taxon>Bacteria</taxon>
        <taxon>Bacillati</taxon>
        <taxon>Chloroflexota</taxon>
        <taxon>Ktedonobacteria</taxon>
        <taxon>Ktedonobacterales</taxon>
        <taxon>Dictyobacteraceae</taxon>
        <taxon>Dictyobacter</taxon>
    </lineage>
</organism>
<dbReference type="InterPro" id="IPR000524">
    <property type="entry name" value="Tscrpt_reg_HTH_GntR"/>
</dbReference>
<keyword evidence="6" id="KW-1185">Reference proteome</keyword>
<name>A0A402ACM2_9CHLR</name>
<keyword evidence="1" id="KW-0805">Transcription regulation</keyword>
<dbReference type="InterPro" id="IPR011711">
    <property type="entry name" value="GntR_C"/>
</dbReference>
<dbReference type="SMART" id="SM00895">
    <property type="entry name" value="FCD"/>
    <property type="match status" value="1"/>
</dbReference>
<dbReference type="RefSeq" id="WP_126548655.1">
    <property type="nucleotide sequence ID" value="NZ_BIFS01000001.1"/>
</dbReference>
<dbReference type="InterPro" id="IPR036390">
    <property type="entry name" value="WH_DNA-bd_sf"/>
</dbReference>
<dbReference type="PRINTS" id="PR00035">
    <property type="entry name" value="HTHGNTR"/>
</dbReference>
<protein>
    <submittedName>
        <fullName evidence="5">GntR family transcriptional regulator</fullName>
    </submittedName>
</protein>
<gene>
    <name evidence="5" type="primary">pdhR</name>
    <name evidence="5" type="ORF">KDK_06430</name>
</gene>
<feature type="domain" description="HTH gntR-type" evidence="4">
    <location>
        <begin position="12"/>
        <end position="80"/>
    </location>
</feature>
<evidence type="ECO:0000259" key="4">
    <source>
        <dbReference type="PROSITE" id="PS50949"/>
    </source>
</evidence>